<proteinExistence type="predicted"/>
<keyword evidence="2" id="KW-1185">Reference proteome</keyword>
<sequence>MVMIRAVQLGNGDVDDYGGLTTKRQEDSGGWALKCRPSHRKPPVIALTAYVSTLTTTTLAGVIEVAQCASAADPNVEDASFEKMDSRDVEGWIVEVVVGVQLAARVTSSGEEGSSLQIVSSTLSSNTMDSMSETSNLDQTCALYNEDEGKGEIDDDIVR</sequence>
<protein>
    <submittedName>
        <fullName evidence="1">Uncharacterized protein</fullName>
    </submittedName>
</protein>
<dbReference type="AlphaFoldDB" id="A0A8H3F220"/>
<dbReference type="EMBL" id="CAJPDR010000093">
    <property type="protein sequence ID" value="CAF9916756.1"/>
    <property type="molecule type" value="Genomic_DNA"/>
</dbReference>
<organism evidence="1 2">
    <name type="scientific">Alectoria fallacina</name>
    <dbReference type="NCBI Taxonomy" id="1903189"/>
    <lineage>
        <taxon>Eukaryota</taxon>
        <taxon>Fungi</taxon>
        <taxon>Dikarya</taxon>
        <taxon>Ascomycota</taxon>
        <taxon>Pezizomycotina</taxon>
        <taxon>Lecanoromycetes</taxon>
        <taxon>OSLEUM clade</taxon>
        <taxon>Lecanoromycetidae</taxon>
        <taxon>Lecanorales</taxon>
        <taxon>Lecanorineae</taxon>
        <taxon>Parmeliaceae</taxon>
        <taxon>Alectoria</taxon>
    </lineage>
</organism>
<gene>
    <name evidence="1" type="ORF">ALECFALPRED_010860</name>
</gene>
<evidence type="ECO:0000313" key="2">
    <source>
        <dbReference type="Proteomes" id="UP000664203"/>
    </source>
</evidence>
<dbReference type="Proteomes" id="UP000664203">
    <property type="component" value="Unassembled WGS sequence"/>
</dbReference>
<reference evidence="1" key="1">
    <citation type="submission" date="2021-03" db="EMBL/GenBank/DDBJ databases">
        <authorList>
            <person name="Tagirdzhanova G."/>
        </authorList>
    </citation>
    <scope>NUCLEOTIDE SEQUENCE</scope>
</reference>
<evidence type="ECO:0000313" key="1">
    <source>
        <dbReference type="EMBL" id="CAF9916756.1"/>
    </source>
</evidence>
<accession>A0A8H3F220</accession>
<comment type="caution">
    <text evidence="1">The sequence shown here is derived from an EMBL/GenBank/DDBJ whole genome shotgun (WGS) entry which is preliminary data.</text>
</comment>
<name>A0A8H3F220_9LECA</name>